<gene>
    <name evidence="2" type="ORF">EK21DRAFT_111988</name>
</gene>
<organism evidence="2 3">
    <name type="scientific">Setomelanomma holmii</name>
    <dbReference type="NCBI Taxonomy" id="210430"/>
    <lineage>
        <taxon>Eukaryota</taxon>
        <taxon>Fungi</taxon>
        <taxon>Dikarya</taxon>
        <taxon>Ascomycota</taxon>
        <taxon>Pezizomycotina</taxon>
        <taxon>Dothideomycetes</taxon>
        <taxon>Pleosporomycetidae</taxon>
        <taxon>Pleosporales</taxon>
        <taxon>Pleosporineae</taxon>
        <taxon>Phaeosphaeriaceae</taxon>
        <taxon>Setomelanomma</taxon>
    </lineage>
</organism>
<feature type="region of interest" description="Disordered" evidence="1">
    <location>
        <begin position="1"/>
        <end position="107"/>
    </location>
</feature>
<evidence type="ECO:0000313" key="3">
    <source>
        <dbReference type="Proteomes" id="UP000799777"/>
    </source>
</evidence>
<reference evidence="2" key="1">
    <citation type="journal article" date="2020" name="Stud. Mycol.">
        <title>101 Dothideomycetes genomes: a test case for predicting lifestyles and emergence of pathogens.</title>
        <authorList>
            <person name="Haridas S."/>
            <person name="Albert R."/>
            <person name="Binder M."/>
            <person name="Bloem J."/>
            <person name="Labutti K."/>
            <person name="Salamov A."/>
            <person name="Andreopoulos B."/>
            <person name="Baker S."/>
            <person name="Barry K."/>
            <person name="Bills G."/>
            <person name="Bluhm B."/>
            <person name="Cannon C."/>
            <person name="Castanera R."/>
            <person name="Culley D."/>
            <person name="Daum C."/>
            <person name="Ezra D."/>
            <person name="Gonzalez J."/>
            <person name="Henrissat B."/>
            <person name="Kuo A."/>
            <person name="Liang C."/>
            <person name="Lipzen A."/>
            <person name="Lutzoni F."/>
            <person name="Magnuson J."/>
            <person name="Mondo S."/>
            <person name="Nolan M."/>
            <person name="Ohm R."/>
            <person name="Pangilinan J."/>
            <person name="Park H.-J."/>
            <person name="Ramirez L."/>
            <person name="Alfaro M."/>
            <person name="Sun H."/>
            <person name="Tritt A."/>
            <person name="Yoshinaga Y."/>
            <person name="Zwiers L.-H."/>
            <person name="Turgeon B."/>
            <person name="Goodwin S."/>
            <person name="Spatafora J."/>
            <person name="Crous P."/>
            <person name="Grigoriev I."/>
        </authorList>
    </citation>
    <scope>NUCLEOTIDE SEQUENCE</scope>
    <source>
        <strain evidence="2">CBS 110217</strain>
    </source>
</reference>
<comment type="caution">
    <text evidence="2">The sequence shown here is derived from an EMBL/GenBank/DDBJ whole genome shotgun (WGS) entry which is preliminary data.</text>
</comment>
<dbReference type="AlphaFoldDB" id="A0A9P4LKJ9"/>
<proteinExistence type="predicted"/>
<accession>A0A9P4LKJ9</accession>
<feature type="compositionally biased region" description="Low complexity" evidence="1">
    <location>
        <begin position="81"/>
        <end position="92"/>
    </location>
</feature>
<dbReference type="Proteomes" id="UP000799777">
    <property type="component" value="Unassembled WGS sequence"/>
</dbReference>
<evidence type="ECO:0000313" key="2">
    <source>
        <dbReference type="EMBL" id="KAF2030466.1"/>
    </source>
</evidence>
<evidence type="ECO:0000256" key="1">
    <source>
        <dbReference type="SAM" id="MobiDB-lite"/>
    </source>
</evidence>
<feature type="compositionally biased region" description="Polar residues" evidence="1">
    <location>
        <begin position="65"/>
        <end position="80"/>
    </location>
</feature>
<keyword evidence="3" id="KW-1185">Reference proteome</keyword>
<dbReference type="EMBL" id="ML978190">
    <property type="protein sequence ID" value="KAF2030466.1"/>
    <property type="molecule type" value="Genomic_DNA"/>
</dbReference>
<sequence>MSRVPRIRYRTENRPRSVSAKQENARSIEESEEEEDEPPRNEVQQQRRVFSRSPALFNYRPRTSDVVTRSPMSPSYNPHVSSPSPFDQSDFDLFGPTSPRYSPASPG</sequence>
<name>A0A9P4LKJ9_9PLEO</name>
<protein>
    <submittedName>
        <fullName evidence="2">Uncharacterized protein</fullName>
    </submittedName>
</protein>